<dbReference type="EMBL" id="BAABCY010000034">
    <property type="protein sequence ID" value="GAA3563824.1"/>
    <property type="molecule type" value="Genomic_DNA"/>
</dbReference>
<reference evidence="2" key="1">
    <citation type="journal article" date="2019" name="Int. J. Syst. Evol. Microbiol.">
        <title>The Global Catalogue of Microorganisms (GCM) 10K type strain sequencing project: providing services to taxonomists for standard genome sequencing and annotation.</title>
        <authorList>
            <consortium name="The Broad Institute Genomics Platform"/>
            <consortium name="The Broad Institute Genome Sequencing Center for Infectious Disease"/>
            <person name="Wu L."/>
            <person name="Ma J."/>
        </authorList>
    </citation>
    <scope>NUCLEOTIDE SEQUENCE [LARGE SCALE GENOMIC DNA]</scope>
    <source>
        <strain evidence="2">JCM 17111</strain>
    </source>
</reference>
<accession>A0ABP6XA23</accession>
<name>A0ABP6XA23_9FLAO</name>
<gene>
    <name evidence="1" type="ORF">GCM10022395_12960</name>
</gene>
<dbReference type="Proteomes" id="UP001500954">
    <property type="component" value="Unassembled WGS sequence"/>
</dbReference>
<dbReference type="RefSeq" id="WP_345005077.1">
    <property type="nucleotide sequence ID" value="NZ_BAABCY010000034.1"/>
</dbReference>
<evidence type="ECO:0000313" key="1">
    <source>
        <dbReference type="EMBL" id="GAA3563824.1"/>
    </source>
</evidence>
<comment type="caution">
    <text evidence="1">The sequence shown here is derived from an EMBL/GenBank/DDBJ whole genome shotgun (WGS) entry which is preliminary data.</text>
</comment>
<sequence length="71" mass="7772">MKKLSLKDLKLEDGSMLKANQLKTILGGYIGYSTPGEVQYCETDADCDPDAFCHAPINAGPGQPNKFCWAY</sequence>
<keyword evidence="2" id="KW-1185">Reference proteome</keyword>
<organism evidence="1 2">
    <name type="scientific">Snuella lapsa</name>
    <dbReference type="NCBI Taxonomy" id="870481"/>
    <lineage>
        <taxon>Bacteria</taxon>
        <taxon>Pseudomonadati</taxon>
        <taxon>Bacteroidota</taxon>
        <taxon>Flavobacteriia</taxon>
        <taxon>Flavobacteriales</taxon>
        <taxon>Flavobacteriaceae</taxon>
        <taxon>Snuella</taxon>
    </lineage>
</organism>
<proteinExistence type="predicted"/>
<protein>
    <submittedName>
        <fullName evidence="1">Uncharacterized protein</fullName>
    </submittedName>
</protein>
<evidence type="ECO:0000313" key="2">
    <source>
        <dbReference type="Proteomes" id="UP001500954"/>
    </source>
</evidence>